<proteinExistence type="predicted"/>
<name>A0A4Z0A3Z8_9AGAM</name>
<accession>A0A4Z0A3Z8</accession>
<comment type="caution">
    <text evidence="1">The sequence shown here is derived from an EMBL/GenBank/DDBJ whole genome shotgun (WGS) entry which is preliminary data.</text>
</comment>
<evidence type="ECO:0000313" key="1">
    <source>
        <dbReference type="EMBL" id="TFY80599.1"/>
    </source>
</evidence>
<sequence length="84" mass="9516">MLTLHPTPTPRIWAQRLALACHGHAGLHVMPDLMLNAMVIHNIPYARSRMPRSMPRALCRGPACMRYSMHDNPHVCTTINVHVQ</sequence>
<dbReference type="EMBL" id="SFCI01000316">
    <property type="protein sequence ID" value="TFY80599.1"/>
    <property type="molecule type" value="Genomic_DNA"/>
</dbReference>
<organism evidence="1 2">
    <name type="scientific">Hericium alpestre</name>
    <dbReference type="NCBI Taxonomy" id="135208"/>
    <lineage>
        <taxon>Eukaryota</taxon>
        <taxon>Fungi</taxon>
        <taxon>Dikarya</taxon>
        <taxon>Basidiomycota</taxon>
        <taxon>Agaricomycotina</taxon>
        <taxon>Agaricomycetes</taxon>
        <taxon>Russulales</taxon>
        <taxon>Hericiaceae</taxon>
        <taxon>Hericium</taxon>
    </lineage>
</organism>
<reference evidence="1 2" key="1">
    <citation type="submission" date="2019-02" db="EMBL/GenBank/DDBJ databases">
        <title>Genome sequencing of the rare red list fungi Hericium alpestre (H. flagellum).</title>
        <authorList>
            <person name="Buettner E."/>
            <person name="Kellner H."/>
        </authorList>
    </citation>
    <scope>NUCLEOTIDE SEQUENCE [LARGE SCALE GENOMIC DNA]</scope>
    <source>
        <strain evidence="1 2">DSM 108284</strain>
    </source>
</reference>
<dbReference type="AlphaFoldDB" id="A0A4Z0A3Z8"/>
<gene>
    <name evidence="1" type="ORF">EWM64_g3413</name>
</gene>
<keyword evidence="2" id="KW-1185">Reference proteome</keyword>
<evidence type="ECO:0000313" key="2">
    <source>
        <dbReference type="Proteomes" id="UP000298061"/>
    </source>
</evidence>
<protein>
    <submittedName>
        <fullName evidence="1">Uncharacterized protein</fullName>
    </submittedName>
</protein>
<dbReference type="Proteomes" id="UP000298061">
    <property type="component" value="Unassembled WGS sequence"/>
</dbReference>